<name>X0UQ97_9ZZZZ</name>
<dbReference type="InterPro" id="IPR012337">
    <property type="entry name" value="RNaseH-like_sf"/>
</dbReference>
<dbReference type="GO" id="GO:0003676">
    <property type="term" value="F:nucleic acid binding"/>
    <property type="evidence" value="ECO:0007669"/>
    <property type="project" value="InterPro"/>
</dbReference>
<dbReference type="Gene3D" id="3.30.420.10">
    <property type="entry name" value="Ribonuclease H-like superfamily/Ribonuclease H"/>
    <property type="match status" value="1"/>
</dbReference>
<reference evidence="2" key="1">
    <citation type="journal article" date="2014" name="Front. Microbiol.">
        <title>High frequency of phylogenetically diverse reductive dehalogenase-homologous genes in deep subseafloor sedimentary metagenomes.</title>
        <authorList>
            <person name="Kawai M."/>
            <person name="Futagami T."/>
            <person name="Toyoda A."/>
            <person name="Takaki Y."/>
            <person name="Nishi S."/>
            <person name="Hori S."/>
            <person name="Arai W."/>
            <person name="Tsubouchi T."/>
            <person name="Morono Y."/>
            <person name="Uchiyama I."/>
            <person name="Ito T."/>
            <person name="Fujiyama A."/>
            <person name="Inagaki F."/>
            <person name="Takami H."/>
        </authorList>
    </citation>
    <scope>NUCLEOTIDE SEQUENCE</scope>
    <source>
        <strain evidence="2">Expedition CK06-06</strain>
    </source>
</reference>
<organism evidence="2">
    <name type="scientific">marine sediment metagenome</name>
    <dbReference type="NCBI Taxonomy" id="412755"/>
    <lineage>
        <taxon>unclassified sequences</taxon>
        <taxon>metagenomes</taxon>
        <taxon>ecological metagenomes</taxon>
    </lineage>
</organism>
<gene>
    <name evidence="2" type="ORF">S01H1_33030</name>
</gene>
<dbReference type="PANTHER" id="PTHR38462">
    <property type="entry name" value="EXONUCLEASE-LIKE PROTEIN"/>
    <property type="match status" value="1"/>
</dbReference>
<comment type="caution">
    <text evidence="2">The sequence shown here is derived from an EMBL/GenBank/DDBJ whole genome shotgun (WGS) entry which is preliminary data.</text>
</comment>
<evidence type="ECO:0000259" key="1">
    <source>
        <dbReference type="Pfam" id="PF13482"/>
    </source>
</evidence>
<feature type="domain" description="YprB ribonuclease H-like" evidence="1">
    <location>
        <begin position="7"/>
        <end position="163"/>
    </location>
</feature>
<proteinExistence type="predicted"/>
<sequence>MRRSADAYLDIETTGLSAFFDYITVIGVLRCDGRSNELIQLVGEEVTRGNLITALRDVKTIYTYNGTRFDLRFIANSLGIDLAAAYYHCDLMYDCWRCNLYGGFKAVERQLGIPRRLQGVDGYKAVQLWWSYMKGGSQRALALLLEYNREDVVNLKALRERLNSF</sequence>
<dbReference type="InterPro" id="IPR038720">
    <property type="entry name" value="YprB_RNase_H-like_dom"/>
</dbReference>
<dbReference type="Pfam" id="PF13482">
    <property type="entry name" value="RNase_H_2"/>
    <property type="match status" value="1"/>
</dbReference>
<dbReference type="AlphaFoldDB" id="X0UQ97"/>
<accession>X0UQ97</accession>
<dbReference type="InterPro" id="IPR036397">
    <property type="entry name" value="RNaseH_sf"/>
</dbReference>
<dbReference type="EMBL" id="BARS01020488">
    <property type="protein sequence ID" value="GAG07870.1"/>
    <property type="molecule type" value="Genomic_DNA"/>
</dbReference>
<evidence type="ECO:0000313" key="2">
    <source>
        <dbReference type="EMBL" id="GAG07870.1"/>
    </source>
</evidence>
<dbReference type="PANTHER" id="PTHR38462:SF1">
    <property type="entry name" value="YPRB RIBONUCLEASE H-LIKE DOMAIN-CONTAINING PROTEIN"/>
    <property type="match status" value="1"/>
</dbReference>
<dbReference type="SUPFAM" id="SSF53098">
    <property type="entry name" value="Ribonuclease H-like"/>
    <property type="match status" value="1"/>
</dbReference>
<protein>
    <recommendedName>
        <fullName evidence="1">YprB ribonuclease H-like domain-containing protein</fullName>
    </recommendedName>
</protein>